<accession>A0ABT9KPD0</accession>
<dbReference type="Proteomes" id="UP001234880">
    <property type="component" value="Unassembled WGS sequence"/>
</dbReference>
<gene>
    <name evidence="1" type="ORF">JOF35_002547</name>
</gene>
<evidence type="ECO:0000313" key="1">
    <source>
        <dbReference type="EMBL" id="MDP9610270.1"/>
    </source>
</evidence>
<keyword evidence="2" id="KW-1185">Reference proteome</keyword>
<protein>
    <submittedName>
        <fullName evidence="1">Uncharacterized protein</fullName>
    </submittedName>
</protein>
<proteinExistence type="predicted"/>
<name>A0ABT9KPD0_9ACTN</name>
<evidence type="ECO:0000313" key="2">
    <source>
        <dbReference type="Proteomes" id="UP001234880"/>
    </source>
</evidence>
<organism evidence="1 2">
    <name type="scientific">Streptomyces demainii</name>
    <dbReference type="NCBI Taxonomy" id="588122"/>
    <lineage>
        <taxon>Bacteria</taxon>
        <taxon>Bacillati</taxon>
        <taxon>Actinomycetota</taxon>
        <taxon>Actinomycetes</taxon>
        <taxon>Kitasatosporales</taxon>
        <taxon>Streptomycetaceae</taxon>
        <taxon>Streptomyces</taxon>
    </lineage>
</organism>
<sequence>MFLPDELERAEAAFDSARATGAADQRWLAGLEQ</sequence>
<reference evidence="1 2" key="1">
    <citation type="submission" date="2023-07" db="EMBL/GenBank/DDBJ databases">
        <title>Sequencing the genomes of 1000 actinobacteria strains.</title>
        <authorList>
            <person name="Klenk H.-P."/>
        </authorList>
    </citation>
    <scope>NUCLEOTIDE SEQUENCE [LARGE SCALE GENOMIC DNA]</scope>
    <source>
        <strain evidence="1 2">DSM 41600</strain>
    </source>
</reference>
<dbReference type="EMBL" id="JAURUE010000001">
    <property type="protein sequence ID" value="MDP9610270.1"/>
    <property type="molecule type" value="Genomic_DNA"/>
</dbReference>
<comment type="caution">
    <text evidence="1">The sequence shown here is derived from an EMBL/GenBank/DDBJ whole genome shotgun (WGS) entry which is preliminary data.</text>
</comment>